<evidence type="ECO:0000256" key="5">
    <source>
        <dbReference type="ARBA" id="ARBA00035423"/>
    </source>
</evidence>
<name>C1C243_CALCM</name>
<keyword evidence="2 8" id="KW-0689">Ribosomal protein</keyword>
<protein>
    <recommendedName>
        <fullName evidence="4">Large ribosomal subunit protein uL15m</fullName>
    </recommendedName>
    <alternativeName>
        <fullName evidence="5">39S ribosomal protein L15, mitochondrial</fullName>
    </alternativeName>
</protein>
<dbReference type="GO" id="GO:0005762">
    <property type="term" value="C:mitochondrial large ribosomal subunit"/>
    <property type="evidence" value="ECO:0007669"/>
    <property type="project" value="TreeGrafter"/>
</dbReference>
<dbReference type="InterPro" id="IPR036227">
    <property type="entry name" value="Ribosomal_uL15/eL18_sf"/>
</dbReference>
<evidence type="ECO:0000256" key="2">
    <source>
        <dbReference type="ARBA" id="ARBA00022980"/>
    </source>
</evidence>
<feature type="compositionally biased region" description="Basic and acidic residues" evidence="6">
    <location>
        <begin position="30"/>
        <end position="39"/>
    </location>
</feature>
<feature type="domain" description="Large ribosomal subunit protein uL15/eL18" evidence="7">
    <location>
        <begin position="93"/>
        <end position="173"/>
    </location>
</feature>
<dbReference type="PANTHER" id="PTHR12934">
    <property type="entry name" value="50S RIBOSOMAL PROTEIN L15"/>
    <property type="match status" value="1"/>
</dbReference>
<dbReference type="InterPro" id="IPR005749">
    <property type="entry name" value="Ribosomal_uL15_bac-type"/>
</dbReference>
<evidence type="ECO:0000313" key="8">
    <source>
        <dbReference type="EMBL" id="ACO15346.1"/>
    </source>
</evidence>
<evidence type="ECO:0000256" key="1">
    <source>
        <dbReference type="ARBA" id="ARBA00007320"/>
    </source>
</evidence>
<comment type="similarity">
    <text evidence="1">Belongs to the universal ribosomal protein uL15 family.</text>
</comment>
<accession>C1C243</accession>
<dbReference type="EMBL" id="BT080922">
    <property type="protein sequence ID" value="ACO15346.1"/>
    <property type="molecule type" value="mRNA"/>
</dbReference>
<evidence type="ECO:0000256" key="6">
    <source>
        <dbReference type="SAM" id="MobiDB-lite"/>
    </source>
</evidence>
<feature type="compositionally biased region" description="Basic residues" evidence="6">
    <location>
        <begin position="45"/>
        <end position="55"/>
    </location>
</feature>
<evidence type="ECO:0000256" key="3">
    <source>
        <dbReference type="ARBA" id="ARBA00023274"/>
    </source>
</evidence>
<gene>
    <name evidence="8" type="primary">RM15</name>
</gene>
<dbReference type="Pfam" id="PF00828">
    <property type="entry name" value="Ribosomal_L27A"/>
    <property type="match status" value="1"/>
</dbReference>
<reference evidence="8" key="1">
    <citation type="submission" date="2009-03" db="EMBL/GenBank/DDBJ databases">
        <title>Caligus clemensi ESTs and full-length cDNAs.</title>
        <authorList>
            <person name="Yasuike M."/>
            <person name="von Schalburg K."/>
            <person name="Cooper G."/>
            <person name="Leong J."/>
            <person name="Jones S.R.M."/>
            <person name="Koop B.F."/>
        </authorList>
    </citation>
    <scope>NUCLEOTIDE SEQUENCE</scope>
    <source>
        <tissue evidence="8">Whole</tissue>
    </source>
</reference>
<dbReference type="PANTHER" id="PTHR12934:SF11">
    <property type="entry name" value="LARGE RIBOSOMAL SUBUNIT PROTEIN UL15M"/>
    <property type="match status" value="1"/>
</dbReference>
<dbReference type="AlphaFoldDB" id="C1C243"/>
<dbReference type="Gene3D" id="3.100.10.10">
    <property type="match status" value="1"/>
</dbReference>
<evidence type="ECO:0000256" key="4">
    <source>
        <dbReference type="ARBA" id="ARBA00035299"/>
    </source>
</evidence>
<dbReference type="GO" id="GO:0003735">
    <property type="term" value="F:structural constituent of ribosome"/>
    <property type="evidence" value="ECO:0007669"/>
    <property type="project" value="InterPro"/>
</dbReference>
<evidence type="ECO:0000259" key="7">
    <source>
        <dbReference type="Pfam" id="PF00828"/>
    </source>
</evidence>
<sequence>MAGVGGRADKALSLLRSLPRVGTTNVECIPKPKKERDRGQYGGKTHGHGSKGNKARQRWMPLGFEPGRTPFQIRYSRERSYNYGWHAQRQYPPLSLHKIQLMIDTGRLNPREPLDIAALTKSQLLPINPSDNHFGFELTAEGENRFDAKINIEVQHASEEAIAAIESRGGTITTAYFDIASVKALVTPLGFFQSGQPIPRRLVPPADAIQYYKDPKNRGYLADPTLVAKERLVLAQKYGYTLPDVKEDYLKEFKDPRQVFYGLKPGWVVNLKDKVIYKPLDKDILDYYES</sequence>
<dbReference type="SUPFAM" id="SSF52080">
    <property type="entry name" value="Ribosomal proteins L15p and L18e"/>
    <property type="match status" value="1"/>
</dbReference>
<feature type="region of interest" description="Disordered" evidence="6">
    <location>
        <begin position="30"/>
        <end position="55"/>
    </location>
</feature>
<keyword evidence="3" id="KW-0687">Ribonucleoprotein</keyword>
<proteinExistence type="evidence at transcript level"/>
<organism evidence="8">
    <name type="scientific">Caligus clemensi</name>
    <name type="common">Sea louse</name>
    <dbReference type="NCBI Taxonomy" id="344056"/>
    <lineage>
        <taxon>Eukaryota</taxon>
        <taxon>Metazoa</taxon>
        <taxon>Ecdysozoa</taxon>
        <taxon>Arthropoda</taxon>
        <taxon>Crustacea</taxon>
        <taxon>Multicrustacea</taxon>
        <taxon>Hexanauplia</taxon>
        <taxon>Copepoda</taxon>
        <taxon>Siphonostomatoida</taxon>
        <taxon>Caligidae</taxon>
        <taxon>Caligus</taxon>
    </lineage>
</organism>
<dbReference type="InterPro" id="IPR021131">
    <property type="entry name" value="Ribosomal_uL15/eL18"/>
</dbReference>
<dbReference type="GO" id="GO:0006412">
    <property type="term" value="P:translation"/>
    <property type="evidence" value="ECO:0007669"/>
    <property type="project" value="InterPro"/>
</dbReference>